<name>A0A1A7XME1_9TELE</name>
<proteinExistence type="predicted"/>
<feature type="non-terminal residue" evidence="3">
    <location>
        <position position="1"/>
    </location>
</feature>
<dbReference type="Gene3D" id="1.10.10.2590">
    <property type="entry name" value="BEN domain"/>
    <property type="match status" value="1"/>
</dbReference>
<dbReference type="GO" id="GO:0003677">
    <property type="term" value="F:DNA binding"/>
    <property type="evidence" value="ECO:0007669"/>
    <property type="project" value="InterPro"/>
</dbReference>
<protein>
    <recommendedName>
        <fullName evidence="2">BEN domain-containing protein</fullName>
    </recommendedName>
</protein>
<gene>
    <name evidence="3" type="primary">Nfu_g_1_001699</name>
</gene>
<reference evidence="3" key="2">
    <citation type="submission" date="2016-06" db="EMBL/GenBank/DDBJ databases">
        <title>The genome of a short-lived fish provides insights into sex chromosome evolution and the genetic control of aging.</title>
        <authorList>
            <person name="Reichwald K."/>
            <person name="Felder M."/>
            <person name="Petzold A."/>
            <person name="Koch P."/>
            <person name="Groth M."/>
            <person name="Platzer M."/>
        </authorList>
    </citation>
    <scope>NUCLEOTIDE SEQUENCE</scope>
    <source>
        <tissue evidence="3">Brain</tissue>
    </source>
</reference>
<feature type="compositionally biased region" description="Acidic residues" evidence="1">
    <location>
        <begin position="78"/>
        <end position="89"/>
    </location>
</feature>
<dbReference type="InterPro" id="IPR018379">
    <property type="entry name" value="BEN_domain"/>
</dbReference>
<accession>A0A1A7XME1</accession>
<dbReference type="EMBL" id="HADW01017609">
    <property type="protein sequence ID" value="SBP19009.1"/>
    <property type="molecule type" value="Transcribed_RNA"/>
</dbReference>
<organism evidence="3">
    <name type="scientific">Iconisemion striatum</name>
    <dbReference type="NCBI Taxonomy" id="60296"/>
    <lineage>
        <taxon>Eukaryota</taxon>
        <taxon>Metazoa</taxon>
        <taxon>Chordata</taxon>
        <taxon>Craniata</taxon>
        <taxon>Vertebrata</taxon>
        <taxon>Euteleostomi</taxon>
        <taxon>Actinopterygii</taxon>
        <taxon>Neopterygii</taxon>
        <taxon>Teleostei</taxon>
        <taxon>Neoteleostei</taxon>
        <taxon>Acanthomorphata</taxon>
        <taxon>Ovalentaria</taxon>
        <taxon>Atherinomorphae</taxon>
        <taxon>Cyprinodontiformes</taxon>
        <taxon>Nothobranchiidae</taxon>
        <taxon>Iconisemion</taxon>
    </lineage>
</organism>
<dbReference type="Pfam" id="PF10523">
    <property type="entry name" value="BEN"/>
    <property type="match status" value="1"/>
</dbReference>
<sequence>PKREAFIKGEDIWKREEDRGGKRKIKPNSRWMDNDEEREQQSKKQKMKKASCPAKESADQMIEDLKKDLMARQKDLESTAEYEESSDDELLSRNSSKAQMQIKQLKAEIKRLKEDNFKHIIEAMKELPAVVQKLQDITEILSSTSRSPSAGSTLVDVRTPARPELPLSAPASPQVDSADLVSLGPGSDVNVHRQKLNSLRTSNPSVYIGDLAVLVYGRETLSCSSLTGRQSGAHKDLESKPQLDGTKLDAILGEYLKLNCGLI</sequence>
<evidence type="ECO:0000313" key="3">
    <source>
        <dbReference type="EMBL" id="SBP19009.1"/>
    </source>
</evidence>
<evidence type="ECO:0000256" key="1">
    <source>
        <dbReference type="SAM" id="MobiDB-lite"/>
    </source>
</evidence>
<feature type="region of interest" description="Disordered" evidence="1">
    <location>
        <begin position="1"/>
        <end position="60"/>
    </location>
</feature>
<dbReference type="AlphaFoldDB" id="A0A1A7XME1"/>
<feature type="compositionally biased region" description="Basic and acidic residues" evidence="1">
    <location>
        <begin position="1"/>
        <end position="20"/>
    </location>
</feature>
<evidence type="ECO:0000259" key="2">
    <source>
        <dbReference type="Pfam" id="PF10523"/>
    </source>
</evidence>
<reference evidence="3" key="1">
    <citation type="submission" date="2016-05" db="EMBL/GenBank/DDBJ databases">
        <authorList>
            <person name="Lavstsen T."/>
            <person name="Jespersen J.S."/>
        </authorList>
    </citation>
    <scope>NUCLEOTIDE SEQUENCE</scope>
    <source>
        <tissue evidence="3">Brain</tissue>
    </source>
</reference>
<feature type="domain" description="BEN" evidence="2">
    <location>
        <begin position="210"/>
        <end position="252"/>
    </location>
</feature>
<feature type="region of interest" description="Disordered" evidence="1">
    <location>
        <begin position="74"/>
        <end position="97"/>
    </location>
</feature>